<dbReference type="InterPro" id="IPR011948">
    <property type="entry name" value="Dullard_phosphatase"/>
</dbReference>
<dbReference type="FunFam" id="3.40.50.1000:FF:000093">
    <property type="entry name" value="NLI interacting factor-like phosphatase family protein"/>
    <property type="match status" value="1"/>
</dbReference>
<feature type="domain" description="FCP1 homology" evidence="1">
    <location>
        <begin position="52"/>
        <end position="210"/>
    </location>
</feature>
<name>A0A8S1WLG9_9CILI</name>
<evidence type="ECO:0000313" key="2">
    <source>
        <dbReference type="EMBL" id="CAD8189515.1"/>
    </source>
</evidence>
<evidence type="ECO:0000259" key="1">
    <source>
        <dbReference type="PROSITE" id="PS50969"/>
    </source>
</evidence>
<accession>A0A8S1WLG9</accession>
<keyword evidence="3" id="KW-1185">Reference proteome</keyword>
<gene>
    <name evidence="2" type="ORF">PPENT_87.1.T0940065</name>
</gene>
<protein>
    <recommendedName>
        <fullName evidence="1">FCP1 homology domain-containing protein</fullName>
    </recommendedName>
</protein>
<organism evidence="2 3">
    <name type="scientific">Paramecium pentaurelia</name>
    <dbReference type="NCBI Taxonomy" id="43138"/>
    <lineage>
        <taxon>Eukaryota</taxon>
        <taxon>Sar</taxon>
        <taxon>Alveolata</taxon>
        <taxon>Ciliophora</taxon>
        <taxon>Intramacronucleata</taxon>
        <taxon>Oligohymenophorea</taxon>
        <taxon>Peniculida</taxon>
        <taxon>Parameciidae</taxon>
        <taxon>Paramecium</taxon>
    </lineage>
</organism>
<dbReference type="AlphaFoldDB" id="A0A8S1WLG9"/>
<dbReference type="Proteomes" id="UP000689195">
    <property type="component" value="Unassembled WGS sequence"/>
</dbReference>
<dbReference type="Pfam" id="PF03031">
    <property type="entry name" value="NIF"/>
    <property type="match status" value="1"/>
</dbReference>
<reference evidence="2" key="1">
    <citation type="submission" date="2021-01" db="EMBL/GenBank/DDBJ databases">
        <authorList>
            <consortium name="Genoscope - CEA"/>
            <person name="William W."/>
        </authorList>
    </citation>
    <scope>NUCLEOTIDE SEQUENCE</scope>
</reference>
<sequence length="315" mass="36761">MSNNQIIYQQQEEQRSLFSRLCACLQIFKDKKKRGSQNQYHHEIDTPKSSFILGQKKTIVLDLDETLVHSQFQPMDNYDFCLDIVVQSQNFKVFVIVRPGAKQFIDELSNFYDIILWTASLKEYAMPVMDYIDPDKKAIDRLFRESCTIIKGGLTKDLNKLGRDLKDIVIVDNSILSFALNSENGFQIKDFFYDTQDRELEQILPFLVWISQLPDVRPVSLQYQQFINSSPEQLNQRRNGSIVPLDQQKFYSVSRSFTMQREKIKQSSIIKTLTLSKNDEEEFDEIVFKKQINSGVIAKQDQTNDSEKETFEIGN</sequence>
<dbReference type="EMBL" id="CAJJDO010000094">
    <property type="protein sequence ID" value="CAD8189515.1"/>
    <property type="molecule type" value="Genomic_DNA"/>
</dbReference>
<comment type="caution">
    <text evidence="2">The sequence shown here is derived from an EMBL/GenBank/DDBJ whole genome shotgun (WGS) entry which is preliminary data.</text>
</comment>
<dbReference type="GO" id="GO:0016791">
    <property type="term" value="F:phosphatase activity"/>
    <property type="evidence" value="ECO:0007669"/>
    <property type="project" value="InterPro"/>
</dbReference>
<dbReference type="CDD" id="cd07521">
    <property type="entry name" value="HAD_FCP1-like"/>
    <property type="match status" value="1"/>
</dbReference>
<dbReference type="InterPro" id="IPR004274">
    <property type="entry name" value="FCP1_dom"/>
</dbReference>
<dbReference type="InterPro" id="IPR050365">
    <property type="entry name" value="TIM50"/>
</dbReference>
<proteinExistence type="predicted"/>
<dbReference type="OrthoDB" id="277011at2759"/>
<dbReference type="SMART" id="SM00577">
    <property type="entry name" value="CPDc"/>
    <property type="match status" value="1"/>
</dbReference>
<dbReference type="PROSITE" id="PS50969">
    <property type="entry name" value="FCP1"/>
    <property type="match status" value="1"/>
</dbReference>
<dbReference type="PANTHER" id="PTHR12210">
    <property type="entry name" value="DULLARD PROTEIN PHOSPHATASE"/>
    <property type="match status" value="1"/>
</dbReference>
<evidence type="ECO:0000313" key="3">
    <source>
        <dbReference type="Proteomes" id="UP000689195"/>
    </source>
</evidence>
<dbReference type="NCBIfam" id="TIGR02251">
    <property type="entry name" value="HIF-SF_euk"/>
    <property type="match status" value="1"/>
</dbReference>